<keyword evidence="2" id="KW-1185">Reference proteome</keyword>
<dbReference type="OrthoDB" id="249876at2"/>
<evidence type="ECO:0000313" key="2">
    <source>
        <dbReference type="Proteomes" id="UP000317421"/>
    </source>
</evidence>
<dbReference type="RefSeq" id="WP_146446430.1">
    <property type="nucleotide sequence ID" value="NZ_SJPR01000007.1"/>
</dbReference>
<name>A0A5C6A2D1_9BACT</name>
<proteinExistence type="predicted"/>
<organism evidence="1 2">
    <name type="scientific">Botrimarina colliarenosi</name>
    <dbReference type="NCBI Taxonomy" id="2528001"/>
    <lineage>
        <taxon>Bacteria</taxon>
        <taxon>Pseudomonadati</taxon>
        <taxon>Planctomycetota</taxon>
        <taxon>Planctomycetia</taxon>
        <taxon>Pirellulales</taxon>
        <taxon>Lacipirellulaceae</taxon>
        <taxon>Botrimarina</taxon>
    </lineage>
</organism>
<evidence type="ECO:0000313" key="1">
    <source>
        <dbReference type="EMBL" id="TWT94024.1"/>
    </source>
</evidence>
<comment type="caution">
    <text evidence="1">The sequence shown here is derived from an EMBL/GenBank/DDBJ whole genome shotgun (WGS) entry which is preliminary data.</text>
</comment>
<evidence type="ECO:0008006" key="3">
    <source>
        <dbReference type="Google" id="ProtNLM"/>
    </source>
</evidence>
<dbReference type="AlphaFoldDB" id="A0A5C6A2D1"/>
<sequence>MPGRRSAGPITRRQALAAGLAAGASLLAGRSSLAAAEPVWVDQRQLGPFICRSAFRLDDRLLAEADLSRLEQELRRVLALGPCQTQVEVLLLGDAQQHRALIAERHPDAPYRRALYYQTQRRAVIYAYRHRELAIDLRHECTHALLHGDLAMVPLWLDEGLAEYFEPSTNERARGPGHLDAVVADAARGRLLTLASLESKHDLAQMTEVDYRYAWAWTHLLLHGPPIAAMQLWATLASLRRLEPPAAVSERLAATLGSPEQAFLQHFRAWPGVLNASRRGASNRR</sequence>
<gene>
    <name evidence="1" type="ORF">Pla108_37350</name>
</gene>
<dbReference type="EMBL" id="SJPR01000007">
    <property type="protein sequence ID" value="TWT94024.1"/>
    <property type="molecule type" value="Genomic_DNA"/>
</dbReference>
<reference evidence="1 2" key="1">
    <citation type="submission" date="2019-02" db="EMBL/GenBank/DDBJ databases">
        <title>Deep-cultivation of Planctomycetes and their phenomic and genomic characterization uncovers novel biology.</title>
        <authorList>
            <person name="Wiegand S."/>
            <person name="Jogler M."/>
            <person name="Boedeker C."/>
            <person name="Pinto D."/>
            <person name="Vollmers J."/>
            <person name="Rivas-Marin E."/>
            <person name="Kohn T."/>
            <person name="Peeters S.H."/>
            <person name="Heuer A."/>
            <person name="Rast P."/>
            <person name="Oberbeckmann S."/>
            <person name="Bunk B."/>
            <person name="Jeske O."/>
            <person name="Meyerdierks A."/>
            <person name="Storesund J.E."/>
            <person name="Kallscheuer N."/>
            <person name="Luecker S."/>
            <person name="Lage O.M."/>
            <person name="Pohl T."/>
            <person name="Merkel B.J."/>
            <person name="Hornburger P."/>
            <person name="Mueller R.-W."/>
            <person name="Bruemmer F."/>
            <person name="Labrenz M."/>
            <person name="Spormann A.M."/>
            <person name="Op Den Camp H."/>
            <person name="Overmann J."/>
            <person name="Amann R."/>
            <person name="Jetten M.S.M."/>
            <person name="Mascher T."/>
            <person name="Medema M.H."/>
            <person name="Devos D.P."/>
            <person name="Kaster A.-K."/>
            <person name="Ovreas L."/>
            <person name="Rohde M."/>
            <person name="Galperin M.Y."/>
            <person name="Jogler C."/>
        </authorList>
    </citation>
    <scope>NUCLEOTIDE SEQUENCE [LARGE SCALE GENOMIC DNA]</scope>
    <source>
        <strain evidence="1 2">Pla108</strain>
    </source>
</reference>
<dbReference type="Proteomes" id="UP000317421">
    <property type="component" value="Unassembled WGS sequence"/>
</dbReference>
<dbReference type="InterPro" id="IPR006311">
    <property type="entry name" value="TAT_signal"/>
</dbReference>
<dbReference type="PROSITE" id="PS51318">
    <property type="entry name" value="TAT"/>
    <property type="match status" value="1"/>
</dbReference>
<protein>
    <recommendedName>
        <fullName evidence="3">DUF1570 domain-containing protein</fullName>
    </recommendedName>
</protein>
<accession>A0A5C6A2D1</accession>